<gene>
    <name evidence="1" type="ORF">IAA98_01990</name>
</gene>
<accession>A0A9D1KL79</accession>
<protein>
    <recommendedName>
        <fullName evidence="3">Bifunctional glucose-6-phosphate/mannose-6-phosphate isomerase C-terminal domain-containing protein</fullName>
    </recommendedName>
</protein>
<dbReference type="Proteomes" id="UP000886842">
    <property type="component" value="Unassembled WGS sequence"/>
</dbReference>
<evidence type="ECO:0000313" key="2">
    <source>
        <dbReference type="Proteomes" id="UP000886842"/>
    </source>
</evidence>
<reference evidence="1" key="2">
    <citation type="journal article" date="2021" name="PeerJ">
        <title>Extensive microbial diversity within the chicken gut microbiome revealed by metagenomics and culture.</title>
        <authorList>
            <person name="Gilroy R."/>
            <person name="Ravi A."/>
            <person name="Getino M."/>
            <person name="Pursley I."/>
            <person name="Horton D.L."/>
            <person name="Alikhan N.F."/>
            <person name="Baker D."/>
            <person name="Gharbi K."/>
            <person name="Hall N."/>
            <person name="Watson M."/>
            <person name="Adriaenssens E.M."/>
            <person name="Foster-Nyarko E."/>
            <person name="Jarju S."/>
            <person name="Secka A."/>
            <person name="Antonio M."/>
            <person name="Oren A."/>
            <person name="Chaudhuri R.R."/>
            <person name="La Ragione R."/>
            <person name="Hildebrand F."/>
            <person name="Pallen M.J."/>
        </authorList>
    </citation>
    <scope>NUCLEOTIDE SEQUENCE</scope>
    <source>
        <strain evidence="1">ChiGjej1B1-24693</strain>
    </source>
</reference>
<dbReference type="EMBL" id="DVLP01000057">
    <property type="protein sequence ID" value="HIT74340.1"/>
    <property type="molecule type" value="Genomic_DNA"/>
</dbReference>
<sequence length="355" mass="37209">MSSFDDSRLDDPEALLVADAHLRFLAEAGGRVRVEWDSARLAVEGLGAEGRPPEDRPRAVVAVGPDARLIRALLEPVCPVPFMAWPTAGLPGWVGPLDLVVVLAPERAGADLVATAREAVRRGAQLVVACGDTSPLVDHAGGSATTFLTTRTRDNLATVVVVAAALHRLGLGPRIDPEAVAQALDDVAVTCSPHVDLASNPGKEFALATAEAQTLLWGGSTLASRASRRVAEALREVTGRPALSADAAALLPVIESAASRDVFADPFLDGSSDRPVLVVMDDGVDEAWIRADRGELLAAAERRDVRVVEFGCDEVSGPGGGDLARYASLRQRGMYGAAYLALGLGRLRPVSDRSV</sequence>
<evidence type="ECO:0008006" key="3">
    <source>
        <dbReference type="Google" id="ProtNLM"/>
    </source>
</evidence>
<proteinExistence type="predicted"/>
<comment type="caution">
    <text evidence="1">The sequence shown here is derived from an EMBL/GenBank/DDBJ whole genome shotgun (WGS) entry which is preliminary data.</text>
</comment>
<dbReference type="SUPFAM" id="SSF53697">
    <property type="entry name" value="SIS domain"/>
    <property type="match status" value="1"/>
</dbReference>
<dbReference type="InterPro" id="IPR046348">
    <property type="entry name" value="SIS_dom_sf"/>
</dbReference>
<dbReference type="AlphaFoldDB" id="A0A9D1KL79"/>
<reference evidence="1" key="1">
    <citation type="submission" date="2020-10" db="EMBL/GenBank/DDBJ databases">
        <authorList>
            <person name="Gilroy R."/>
        </authorList>
    </citation>
    <scope>NUCLEOTIDE SEQUENCE</scope>
    <source>
        <strain evidence="1">ChiGjej1B1-24693</strain>
    </source>
</reference>
<name>A0A9D1KL79_9ACTN</name>
<organism evidence="1 2">
    <name type="scientific">Candidatus Avipropionibacterium avicola</name>
    <dbReference type="NCBI Taxonomy" id="2840701"/>
    <lineage>
        <taxon>Bacteria</taxon>
        <taxon>Bacillati</taxon>
        <taxon>Actinomycetota</taxon>
        <taxon>Actinomycetes</taxon>
        <taxon>Propionibacteriales</taxon>
        <taxon>Propionibacteriaceae</taxon>
        <taxon>Propionibacteriaceae incertae sedis</taxon>
        <taxon>Candidatus Avipropionibacterium</taxon>
    </lineage>
</organism>
<dbReference type="GO" id="GO:0097367">
    <property type="term" value="F:carbohydrate derivative binding"/>
    <property type="evidence" value="ECO:0007669"/>
    <property type="project" value="InterPro"/>
</dbReference>
<evidence type="ECO:0000313" key="1">
    <source>
        <dbReference type="EMBL" id="HIT74340.1"/>
    </source>
</evidence>
<dbReference type="GO" id="GO:1901135">
    <property type="term" value="P:carbohydrate derivative metabolic process"/>
    <property type="evidence" value="ECO:0007669"/>
    <property type="project" value="InterPro"/>
</dbReference>